<dbReference type="Proteomes" id="UP000186002">
    <property type="component" value="Unassembled WGS sequence"/>
</dbReference>
<reference evidence="2 3" key="1">
    <citation type="submission" date="2016-11" db="EMBL/GenBank/DDBJ databases">
        <authorList>
            <person name="Jaros S."/>
            <person name="Januszkiewicz K."/>
            <person name="Wedrychowicz H."/>
        </authorList>
    </citation>
    <scope>NUCLEOTIDE SEQUENCE [LARGE SCALE GENOMIC DNA]</scope>
    <source>
        <strain evidence="2 3">DSM 22153</strain>
    </source>
</reference>
<dbReference type="RefSeq" id="WP_073013062.1">
    <property type="nucleotide sequence ID" value="NZ_FRBW01000002.1"/>
</dbReference>
<evidence type="ECO:0000313" key="2">
    <source>
        <dbReference type="EMBL" id="SHM28108.1"/>
    </source>
</evidence>
<dbReference type="AlphaFoldDB" id="A0A1M7HI47"/>
<sequence>MDIDLTLSADTIRLFAQKARSVNDALEDGFDDSNDGEIEFDEDTLTDTHAHDGLAEEENDDMTEEELRELIADLNVDEAAELVAVVWVGRGDYEAEDFPQAVEDAKDRANASTAKYLMGMPLLADHIEAGLDALEL</sequence>
<evidence type="ECO:0000256" key="1">
    <source>
        <dbReference type="SAM" id="MobiDB-lite"/>
    </source>
</evidence>
<dbReference type="EMBL" id="FRBW01000002">
    <property type="protein sequence ID" value="SHM28108.1"/>
    <property type="molecule type" value="Genomic_DNA"/>
</dbReference>
<dbReference type="STRING" id="735517.SAMN05444272_2232"/>
<dbReference type="Pfam" id="PF12616">
    <property type="entry name" value="DUF3775"/>
    <property type="match status" value="1"/>
</dbReference>
<dbReference type="InterPro" id="IPR022254">
    <property type="entry name" value="DUF3775"/>
</dbReference>
<keyword evidence="3" id="KW-1185">Reference proteome</keyword>
<proteinExistence type="predicted"/>
<organism evidence="2 3">
    <name type="scientific">Roseibium suaedae</name>
    <dbReference type="NCBI Taxonomy" id="735517"/>
    <lineage>
        <taxon>Bacteria</taxon>
        <taxon>Pseudomonadati</taxon>
        <taxon>Pseudomonadota</taxon>
        <taxon>Alphaproteobacteria</taxon>
        <taxon>Hyphomicrobiales</taxon>
        <taxon>Stappiaceae</taxon>
        <taxon>Roseibium</taxon>
    </lineage>
</organism>
<name>A0A1M7HI47_9HYPH</name>
<protein>
    <recommendedName>
        <fullName evidence="4">DUF3775 domain-containing protein</fullName>
    </recommendedName>
</protein>
<feature type="region of interest" description="Disordered" evidence="1">
    <location>
        <begin position="27"/>
        <end position="63"/>
    </location>
</feature>
<accession>A0A1M7HI47</accession>
<feature type="compositionally biased region" description="Acidic residues" evidence="1">
    <location>
        <begin position="27"/>
        <end position="45"/>
    </location>
</feature>
<dbReference type="OrthoDB" id="5641374at2"/>
<evidence type="ECO:0008006" key="4">
    <source>
        <dbReference type="Google" id="ProtNLM"/>
    </source>
</evidence>
<evidence type="ECO:0000313" key="3">
    <source>
        <dbReference type="Proteomes" id="UP000186002"/>
    </source>
</evidence>
<gene>
    <name evidence="2" type="ORF">SAMN05444272_2232</name>
</gene>